<dbReference type="InterPro" id="IPR025484">
    <property type="entry name" value="DUF4376"/>
</dbReference>
<keyword evidence="4" id="KW-1185">Reference proteome</keyword>
<evidence type="ECO:0000313" key="4">
    <source>
        <dbReference type="Proteomes" id="UP000295097"/>
    </source>
</evidence>
<accession>A0A4R3NFV5</accession>
<dbReference type="Proteomes" id="UP000295097">
    <property type="component" value="Unassembled WGS sequence"/>
</dbReference>
<dbReference type="AlphaFoldDB" id="A0A4R3NFV5"/>
<evidence type="ECO:0000259" key="1">
    <source>
        <dbReference type="Pfam" id="PF09636"/>
    </source>
</evidence>
<dbReference type="InterPro" id="IPR019094">
    <property type="entry name" value="Phage_SP-beta_YorD"/>
</dbReference>
<protein>
    <submittedName>
        <fullName evidence="3">Uncharacterized protein DUF4376</fullName>
    </submittedName>
</protein>
<name>A0A4R3NFV5_9HYPH</name>
<dbReference type="Pfam" id="PF14301">
    <property type="entry name" value="DUF4376"/>
    <property type="match status" value="1"/>
</dbReference>
<dbReference type="Pfam" id="PF09636">
    <property type="entry name" value="XkdW"/>
    <property type="match status" value="1"/>
</dbReference>
<feature type="domain" description="Bacteriophage SP-beta YorD" evidence="1">
    <location>
        <begin position="22"/>
        <end position="84"/>
    </location>
</feature>
<proteinExistence type="predicted"/>
<dbReference type="RefSeq" id="WP_132314067.1">
    <property type="nucleotide sequence ID" value="NZ_SMAR01000048.1"/>
</dbReference>
<organism evidence="3 4">
    <name type="scientific">Martelella mediterranea</name>
    <dbReference type="NCBI Taxonomy" id="293089"/>
    <lineage>
        <taxon>Bacteria</taxon>
        <taxon>Pseudomonadati</taxon>
        <taxon>Pseudomonadota</taxon>
        <taxon>Alphaproteobacteria</taxon>
        <taxon>Hyphomicrobiales</taxon>
        <taxon>Aurantimonadaceae</taxon>
        <taxon>Martelella</taxon>
    </lineage>
</organism>
<evidence type="ECO:0000259" key="2">
    <source>
        <dbReference type="Pfam" id="PF14301"/>
    </source>
</evidence>
<feature type="domain" description="DUF4376" evidence="2">
    <location>
        <begin position="96"/>
        <end position="199"/>
    </location>
</feature>
<dbReference type="EMBL" id="SMAR01000048">
    <property type="protein sequence ID" value="TCT29747.1"/>
    <property type="molecule type" value="Genomic_DNA"/>
</dbReference>
<reference evidence="3 4" key="1">
    <citation type="submission" date="2019-03" db="EMBL/GenBank/DDBJ databases">
        <title>Freshwater and sediment microbial communities from various areas in North America, analyzing microbe dynamics in response to fracking.</title>
        <authorList>
            <person name="Lamendella R."/>
        </authorList>
    </citation>
    <scope>NUCLEOTIDE SEQUENCE [LARGE SCALE GENOMIC DNA]</scope>
    <source>
        <strain evidence="3 4">175.2</strain>
    </source>
</reference>
<gene>
    <name evidence="3" type="ORF">EDC90_104819</name>
</gene>
<comment type="caution">
    <text evidence="3">The sequence shown here is derived from an EMBL/GenBank/DDBJ whole genome shotgun (WGS) entry which is preliminary data.</text>
</comment>
<dbReference type="OrthoDB" id="7870359at2"/>
<evidence type="ECO:0000313" key="3">
    <source>
        <dbReference type="EMBL" id="TCT29747.1"/>
    </source>
</evidence>
<sequence>MATEISPDSANALNPDLDHNTLGYLLSLAFPDATADQDFKTGHLIDEETDQRLGSAVILEWNVEADFPSPDDLHALLDQHRDAVAAFVEGRENRMLRNAVDAERDRRIADGFLFAGVKYQSRPGDIDKISRWAASARSAIEAGTVAGDYRWHGQNYDFAWIAADNTTHKLDAQAMVALGEAVLAHEQAHIMAARTIKDMDPIPADYANDSYWPD</sequence>